<dbReference type="GO" id="GO:0005886">
    <property type="term" value="C:plasma membrane"/>
    <property type="evidence" value="ECO:0007669"/>
    <property type="project" value="UniProtKB-SubCell"/>
</dbReference>
<evidence type="ECO:0000256" key="1">
    <source>
        <dbReference type="ARBA" id="ARBA00004651"/>
    </source>
</evidence>
<dbReference type="PANTHER" id="PTHR12677:SF59">
    <property type="entry name" value="GOLGI APPARATUS MEMBRANE PROTEIN TVP38-RELATED"/>
    <property type="match status" value="1"/>
</dbReference>
<accession>A0A938XTV3</accession>
<keyword evidence="5 6" id="KW-0472">Membrane</keyword>
<dbReference type="EMBL" id="JAFBDQ010000012">
    <property type="protein sequence ID" value="MBM7557433.1"/>
    <property type="molecule type" value="Genomic_DNA"/>
</dbReference>
<proteinExistence type="inferred from homology"/>
<dbReference type="PANTHER" id="PTHR12677">
    <property type="entry name" value="GOLGI APPARATUS MEMBRANE PROTEIN TVP38-RELATED"/>
    <property type="match status" value="1"/>
</dbReference>
<name>A0A938XTV3_9FIRM</name>
<feature type="transmembrane region" description="Helical" evidence="6">
    <location>
        <begin position="160"/>
        <end position="183"/>
    </location>
</feature>
<comment type="subcellular location">
    <subcellularLocation>
        <location evidence="1 6">Cell membrane</location>
        <topology evidence="1 6">Multi-pass membrane protein</topology>
    </subcellularLocation>
</comment>
<dbReference type="Proteomes" id="UP000774000">
    <property type="component" value="Unassembled WGS sequence"/>
</dbReference>
<feature type="transmembrane region" description="Helical" evidence="6">
    <location>
        <begin position="45"/>
        <end position="65"/>
    </location>
</feature>
<evidence type="ECO:0000256" key="6">
    <source>
        <dbReference type="RuleBase" id="RU366058"/>
    </source>
</evidence>
<evidence type="ECO:0000313" key="9">
    <source>
        <dbReference type="Proteomes" id="UP000774000"/>
    </source>
</evidence>
<organism evidence="8 9">
    <name type="scientific">Halanaerobacter jeridensis</name>
    <dbReference type="NCBI Taxonomy" id="706427"/>
    <lineage>
        <taxon>Bacteria</taxon>
        <taxon>Bacillati</taxon>
        <taxon>Bacillota</taxon>
        <taxon>Clostridia</taxon>
        <taxon>Halanaerobiales</taxon>
        <taxon>Halobacteroidaceae</taxon>
        <taxon>Halanaerobacter</taxon>
    </lineage>
</organism>
<evidence type="ECO:0000256" key="4">
    <source>
        <dbReference type="ARBA" id="ARBA00022989"/>
    </source>
</evidence>
<keyword evidence="3 6" id="KW-0812">Transmembrane</keyword>
<comment type="similarity">
    <text evidence="6">Belongs to the TVP38/TMEM64 family.</text>
</comment>
<evidence type="ECO:0000256" key="3">
    <source>
        <dbReference type="ARBA" id="ARBA00022692"/>
    </source>
</evidence>
<feature type="transmembrane region" description="Helical" evidence="6">
    <location>
        <begin position="85"/>
        <end position="110"/>
    </location>
</feature>
<keyword evidence="9" id="KW-1185">Reference proteome</keyword>
<reference evidence="8" key="1">
    <citation type="submission" date="2021-01" db="EMBL/GenBank/DDBJ databases">
        <title>Genomic Encyclopedia of Type Strains, Phase IV (KMG-IV): sequencing the most valuable type-strain genomes for metagenomic binning, comparative biology and taxonomic classification.</title>
        <authorList>
            <person name="Goeker M."/>
        </authorList>
    </citation>
    <scope>NUCLEOTIDE SEQUENCE</scope>
    <source>
        <strain evidence="8">DSM 23230</strain>
    </source>
</reference>
<keyword evidence="4 6" id="KW-1133">Transmembrane helix</keyword>
<evidence type="ECO:0000313" key="8">
    <source>
        <dbReference type="EMBL" id="MBM7557433.1"/>
    </source>
</evidence>
<dbReference type="InterPro" id="IPR015414">
    <property type="entry name" value="TMEM64"/>
</dbReference>
<dbReference type="Pfam" id="PF09335">
    <property type="entry name" value="VTT_dom"/>
    <property type="match status" value="1"/>
</dbReference>
<feature type="transmembrane region" description="Helical" evidence="6">
    <location>
        <begin position="6"/>
        <end position="24"/>
    </location>
</feature>
<evidence type="ECO:0000256" key="2">
    <source>
        <dbReference type="ARBA" id="ARBA00022475"/>
    </source>
</evidence>
<feature type="transmembrane region" description="Helical" evidence="6">
    <location>
        <begin position="195"/>
        <end position="216"/>
    </location>
</feature>
<dbReference type="InterPro" id="IPR032816">
    <property type="entry name" value="VTT_dom"/>
</dbReference>
<keyword evidence="2 6" id="KW-1003">Cell membrane</keyword>
<dbReference type="RefSeq" id="WP_204702182.1">
    <property type="nucleotide sequence ID" value="NZ_JAFBDQ010000012.1"/>
</dbReference>
<protein>
    <recommendedName>
        <fullName evidence="6">TVP38/TMEM64 family membrane protein</fullName>
    </recommendedName>
</protein>
<sequence length="225" mass="25556">MINRTKVFMTTIIIAIIVALIRYFDLIYYIELDNITELPQLIDKFGLWAPIIYILLYTLFCLFFLPRFPITLLGGVVFGPVWGTIWVSLAATVGATVSFLVSRYLAAGLIKRKFGASKHFKKIQQGVEKHNWRMLVITRMIPVFPFNLQNYLYGLTNIKLLTYIVVSWVSMLPATIAYCFAAGSIVEGTTSIKSTLFYLGVAAVVFVLLSLLPKFMKEKVFIDKD</sequence>
<gene>
    <name evidence="8" type="ORF">JOC47_002299</name>
</gene>
<evidence type="ECO:0000256" key="5">
    <source>
        <dbReference type="ARBA" id="ARBA00023136"/>
    </source>
</evidence>
<feature type="domain" description="VTT" evidence="7">
    <location>
        <begin position="65"/>
        <end position="181"/>
    </location>
</feature>
<comment type="caution">
    <text evidence="8">The sequence shown here is derived from an EMBL/GenBank/DDBJ whole genome shotgun (WGS) entry which is preliminary data.</text>
</comment>
<evidence type="ECO:0000259" key="7">
    <source>
        <dbReference type="Pfam" id="PF09335"/>
    </source>
</evidence>
<dbReference type="AlphaFoldDB" id="A0A938XTV3"/>